<gene>
    <name evidence="2" type="ORF">KIH39_25195</name>
</gene>
<accession>A0A8E6EV37</accession>
<protein>
    <submittedName>
        <fullName evidence="2">VOC family protein</fullName>
    </submittedName>
</protein>
<reference evidence="2" key="1">
    <citation type="submission" date="2021-05" db="EMBL/GenBank/DDBJ databases">
        <title>Complete genome sequence of the cellulolytic planctomycete Telmatocola sphagniphila SP2T and characterization of the first cellulase from planctomycetes.</title>
        <authorList>
            <person name="Rakitin A.L."/>
            <person name="Beletsky A.V."/>
            <person name="Naumoff D.G."/>
            <person name="Kulichevskaya I.S."/>
            <person name="Mardanov A.V."/>
            <person name="Ravin N.V."/>
            <person name="Dedysh S.N."/>
        </authorList>
    </citation>
    <scope>NUCLEOTIDE SEQUENCE</scope>
    <source>
        <strain evidence="2">SP2T</strain>
    </source>
</reference>
<keyword evidence="3" id="KW-1185">Reference proteome</keyword>
<dbReference type="KEGG" id="tsph:KIH39_25195"/>
<dbReference type="RefSeq" id="WP_213496720.1">
    <property type="nucleotide sequence ID" value="NZ_CP074694.1"/>
</dbReference>
<feature type="domain" description="VOC" evidence="1">
    <location>
        <begin position="6"/>
        <end position="121"/>
    </location>
</feature>
<evidence type="ECO:0000259" key="1">
    <source>
        <dbReference type="PROSITE" id="PS51819"/>
    </source>
</evidence>
<dbReference type="InterPro" id="IPR037523">
    <property type="entry name" value="VOC_core"/>
</dbReference>
<name>A0A8E6EV37_9BACT</name>
<dbReference type="Pfam" id="PF00903">
    <property type="entry name" value="Glyoxalase"/>
    <property type="match status" value="1"/>
</dbReference>
<evidence type="ECO:0000313" key="2">
    <source>
        <dbReference type="EMBL" id="QVL32092.1"/>
    </source>
</evidence>
<dbReference type="EMBL" id="CP074694">
    <property type="protein sequence ID" value="QVL32092.1"/>
    <property type="molecule type" value="Genomic_DNA"/>
</dbReference>
<dbReference type="Proteomes" id="UP000676194">
    <property type="component" value="Chromosome"/>
</dbReference>
<dbReference type="SUPFAM" id="SSF54593">
    <property type="entry name" value="Glyoxalase/Bleomycin resistance protein/Dihydroxybiphenyl dioxygenase"/>
    <property type="match status" value="1"/>
</dbReference>
<proteinExistence type="predicted"/>
<dbReference type="InterPro" id="IPR029068">
    <property type="entry name" value="Glyas_Bleomycin-R_OHBP_Dase"/>
</dbReference>
<dbReference type="PROSITE" id="PS51819">
    <property type="entry name" value="VOC"/>
    <property type="match status" value="1"/>
</dbReference>
<dbReference type="Gene3D" id="3.10.180.10">
    <property type="entry name" value="2,3-Dihydroxybiphenyl 1,2-Dioxygenase, domain 1"/>
    <property type="match status" value="1"/>
</dbReference>
<organism evidence="2 3">
    <name type="scientific">Telmatocola sphagniphila</name>
    <dbReference type="NCBI Taxonomy" id="1123043"/>
    <lineage>
        <taxon>Bacteria</taxon>
        <taxon>Pseudomonadati</taxon>
        <taxon>Planctomycetota</taxon>
        <taxon>Planctomycetia</taxon>
        <taxon>Gemmatales</taxon>
        <taxon>Gemmataceae</taxon>
    </lineage>
</organism>
<evidence type="ECO:0000313" key="3">
    <source>
        <dbReference type="Proteomes" id="UP000676194"/>
    </source>
</evidence>
<sequence length="124" mass="14144">MQASAVLDLKAFVPSKDYELSIQFYKDLGFKLNWQGDGVAEFQVGAYRFLLQKFHVEQHSANFMMHLMVENTESWWAHITAIDLPGKYPGITAKAPAMQPWGLRVLFLSDPTGVLWHFADRVGK</sequence>
<dbReference type="InterPro" id="IPR004360">
    <property type="entry name" value="Glyas_Fos-R_dOase_dom"/>
</dbReference>
<dbReference type="AlphaFoldDB" id="A0A8E6EV37"/>